<gene>
    <name evidence="1" type="ORF">FA13DRAFT_1740299</name>
</gene>
<organism evidence="1 2">
    <name type="scientific">Coprinellus micaceus</name>
    <name type="common">Glistening ink-cap mushroom</name>
    <name type="synonym">Coprinus micaceus</name>
    <dbReference type="NCBI Taxonomy" id="71717"/>
    <lineage>
        <taxon>Eukaryota</taxon>
        <taxon>Fungi</taxon>
        <taxon>Dikarya</taxon>
        <taxon>Basidiomycota</taxon>
        <taxon>Agaricomycotina</taxon>
        <taxon>Agaricomycetes</taxon>
        <taxon>Agaricomycetidae</taxon>
        <taxon>Agaricales</taxon>
        <taxon>Agaricineae</taxon>
        <taxon>Psathyrellaceae</taxon>
        <taxon>Coprinellus</taxon>
    </lineage>
</organism>
<dbReference type="AlphaFoldDB" id="A0A4Y7SMS1"/>
<sequence>MNFQYCQIIWHEIELQIGRFGRLYERAPLPWREIGAYNSRSNKTEKSKPCVWNPYSSRTKMRARALEEPQEYIGSPPSVPLREANRAESAPLAVRSLNGLHERSEYECGIKGSRIKVCFPPFEQPLASYAVLRGSRIHTSLTGFLDSAVSSLQA</sequence>
<name>A0A4Y7SMS1_COPMI</name>
<protein>
    <submittedName>
        <fullName evidence="1">Uncharacterized protein</fullName>
    </submittedName>
</protein>
<proteinExistence type="predicted"/>
<reference evidence="1 2" key="1">
    <citation type="journal article" date="2019" name="Nat. Ecol. Evol.">
        <title>Megaphylogeny resolves global patterns of mushroom evolution.</title>
        <authorList>
            <person name="Varga T."/>
            <person name="Krizsan K."/>
            <person name="Foldi C."/>
            <person name="Dima B."/>
            <person name="Sanchez-Garcia M."/>
            <person name="Sanchez-Ramirez S."/>
            <person name="Szollosi G.J."/>
            <person name="Szarkandi J.G."/>
            <person name="Papp V."/>
            <person name="Albert L."/>
            <person name="Andreopoulos W."/>
            <person name="Angelini C."/>
            <person name="Antonin V."/>
            <person name="Barry K.W."/>
            <person name="Bougher N.L."/>
            <person name="Buchanan P."/>
            <person name="Buyck B."/>
            <person name="Bense V."/>
            <person name="Catcheside P."/>
            <person name="Chovatia M."/>
            <person name="Cooper J."/>
            <person name="Damon W."/>
            <person name="Desjardin D."/>
            <person name="Finy P."/>
            <person name="Geml J."/>
            <person name="Haridas S."/>
            <person name="Hughes K."/>
            <person name="Justo A."/>
            <person name="Karasinski D."/>
            <person name="Kautmanova I."/>
            <person name="Kiss B."/>
            <person name="Kocsube S."/>
            <person name="Kotiranta H."/>
            <person name="LaButti K.M."/>
            <person name="Lechner B.E."/>
            <person name="Liimatainen K."/>
            <person name="Lipzen A."/>
            <person name="Lukacs Z."/>
            <person name="Mihaltcheva S."/>
            <person name="Morgado L.N."/>
            <person name="Niskanen T."/>
            <person name="Noordeloos M.E."/>
            <person name="Ohm R.A."/>
            <person name="Ortiz-Santana B."/>
            <person name="Ovrebo C."/>
            <person name="Racz N."/>
            <person name="Riley R."/>
            <person name="Savchenko A."/>
            <person name="Shiryaev A."/>
            <person name="Soop K."/>
            <person name="Spirin V."/>
            <person name="Szebenyi C."/>
            <person name="Tomsovsky M."/>
            <person name="Tulloss R.E."/>
            <person name="Uehling J."/>
            <person name="Grigoriev I.V."/>
            <person name="Vagvolgyi C."/>
            <person name="Papp T."/>
            <person name="Martin F.M."/>
            <person name="Miettinen O."/>
            <person name="Hibbett D.S."/>
            <person name="Nagy L.G."/>
        </authorList>
    </citation>
    <scope>NUCLEOTIDE SEQUENCE [LARGE SCALE GENOMIC DNA]</scope>
    <source>
        <strain evidence="1 2">FP101781</strain>
    </source>
</reference>
<accession>A0A4Y7SMS1</accession>
<dbReference type="EMBL" id="QPFP01000081">
    <property type="protein sequence ID" value="TEB23156.1"/>
    <property type="molecule type" value="Genomic_DNA"/>
</dbReference>
<keyword evidence="2" id="KW-1185">Reference proteome</keyword>
<evidence type="ECO:0000313" key="1">
    <source>
        <dbReference type="EMBL" id="TEB23156.1"/>
    </source>
</evidence>
<evidence type="ECO:0000313" key="2">
    <source>
        <dbReference type="Proteomes" id="UP000298030"/>
    </source>
</evidence>
<dbReference type="Proteomes" id="UP000298030">
    <property type="component" value="Unassembled WGS sequence"/>
</dbReference>
<comment type="caution">
    <text evidence="1">The sequence shown here is derived from an EMBL/GenBank/DDBJ whole genome shotgun (WGS) entry which is preliminary data.</text>
</comment>